<dbReference type="OrthoDB" id="544277at2759"/>
<dbReference type="EMBL" id="MU250524">
    <property type="protein sequence ID" value="KAG7451786.1"/>
    <property type="molecule type" value="Genomic_DNA"/>
</dbReference>
<accession>A0A9P7W1U8</accession>
<organism evidence="1 2">
    <name type="scientific">Guyanagaster necrorhizus</name>
    <dbReference type="NCBI Taxonomy" id="856835"/>
    <lineage>
        <taxon>Eukaryota</taxon>
        <taxon>Fungi</taxon>
        <taxon>Dikarya</taxon>
        <taxon>Basidiomycota</taxon>
        <taxon>Agaricomycotina</taxon>
        <taxon>Agaricomycetes</taxon>
        <taxon>Agaricomycetidae</taxon>
        <taxon>Agaricales</taxon>
        <taxon>Marasmiineae</taxon>
        <taxon>Physalacriaceae</taxon>
        <taxon>Guyanagaster</taxon>
    </lineage>
</organism>
<keyword evidence="2" id="KW-1185">Reference proteome</keyword>
<evidence type="ECO:0000313" key="2">
    <source>
        <dbReference type="Proteomes" id="UP000812287"/>
    </source>
</evidence>
<name>A0A9P7W1U8_9AGAR</name>
<dbReference type="GeneID" id="66113111"/>
<reference evidence="1" key="1">
    <citation type="submission" date="2020-11" db="EMBL/GenBank/DDBJ databases">
        <title>Adaptations for nitrogen fixation in a non-lichenized fungal sporocarp promotes dispersal by wood-feeding termites.</title>
        <authorList>
            <consortium name="DOE Joint Genome Institute"/>
            <person name="Koch R.A."/>
            <person name="Yoon G."/>
            <person name="Arayal U."/>
            <person name="Lail K."/>
            <person name="Amirebrahimi M."/>
            <person name="Labutti K."/>
            <person name="Lipzen A."/>
            <person name="Riley R."/>
            <person name="Barry K."/>
            <person name="Henrissat B."/>
            <person name="Grigoriev I.V."/>
            <person name="Herr J.R."/>
            <person name="Aime M.C."/>
        </authorList>
    </citation>
    <scope>NUCLEOTIDE SEQUENCE</scope>
    <source>
        <strain evidence="1">MCA 3950</strain>
    </source>
</reference>
<dbReference type="RefSeq" id="XP_043045286.1">
    <property type="nucleotide sequence ID" value="XM_043190814.1"/>
</dbReference>
<protein>
    <submittedName>
        <fullName evidence="1">Uncharacterized protein</fullName>
    </submittedName>
</protein>
<sequence>MPLGKLLKSGAGSLLSGRGFRGLKRVFLDYTSPVEKTISKAFKGRNMDRLDSWHLMGIVVDPDW</sequence>
<proteinExistence type="predicted"/>
<dbReference type="AlphaFoldDB" id="A0A9P7W1U8"/>
<comment type="caution">
    <text evidence="1">The sequence shown here is derived from an EMBL/GenBank/DDBJ whole genome shotgun (WGS) entry which is preliminary data.</text>
</comment>
<dbReference type="Proteomes" id="UP000812287">
    <property type="component" value="Unassembled WGS sequence"/>
</dbReference>
<gene>
    <name evidence="1" type="ORF">BT62DRAFT_999484</name>
</gene>
<evidence type="ECO:0000313" key="1">
    <source>
        <dbReference type="EMBL" id="KAG7451786.1"/>
    </source>
</evidence>